<dbReference type="InterPro" id="IPR031939">
    <property type="entry name" value="Adhesin_E-like"/>
</dbReference>
<reference evidence="4 5" key="1">
    <citation type="submission" date="2015-05" db="EMBL/GenBank/DDBJ databases">
        <title>Comparative analyses of the lipooligosaccharides from nottypeable Haemophilus influenzae and Haemophilus haemolyticus.</title>
        <authorList>
            <person name="Post D.M.B."/>
            <person name="Ketterer M.R."/>
            <person name="Coffin J.E."/>
            <person name="Reinders L.M."/>
            <person name="Munson R.S.Jr."/>
            <person name="Bair T.B."/>
            <person name="Murphy T.F."/>
            <person name="Foster E."/>
            <person name="Gibson B.W."/>
            <person name="Apicella M.A."/>
        </authorList>
    </citation>
    <scope>NUCLEOTIDE SEQUENCE [LARGE SCALE GENOMIC DNA]</scope>
    <source>
        <strain evidence="4 5">11P18</strain>
    </source>
</reference>
<dbReference type="Gene3D" id="2.40.128.710">
    <property type="entry name" value="Surface-adhesin protein E"/>
    <property type="match status" value="1"/>
</dbReference>
<dbReference type="RefSeq" id="WP_046952782.1">
    <property type="nucleotide sequence ID" value="NZ_LCTK01000006.1"/>
</dbReference>
<dbReference type="EMBL" id="LCTK01000006">
    <property type="protein sequence ID" value="KKZ59458.1"/>
    <property type="molecule type" value="Genomic_DNA"/>
</dbReference>
<gene>
    <name evidence="4" type="ORF">AAX18_02000</name>
</gene>
<organism evidence="4 5">
    <name type="scientific">Haemophilus haemolyticus</name>
    <dbReference type="NCBI Taxonomy" id="726"/>
    <lineage>
        <taxon>Bacteria</taxon>
        <taxon>Pseudomonadati</taxon>
        <taxon>Pseudomonadota</taxon>
        <taxon>Gammaproteobacteria</taxon>
        <taxon>Pasteurellales</taxon>
        <taxon>Pasteurellaceae</taxon>
        <taxon>Haemophilus</taxon>
    </lineage>
</organism>
<dbReference type="PATRIC" id="fig|726.54.peg.403"/>
<keyword evidence="1" id="KW-0472">Membrane</keyword>
<evidence type="ECO:0000259" key="3">
    <source>
        <dbReference type="Pfam" id="PF16747"/>
    </source>
</evidence>
<feature type="chain" id="PRO_5005655300" description="Surface-adhesin protein" evidence="2">
    <location>
        <begin position="24"/>
        <end position="158"/>
    </location>
</feature>
<protein>
    <recommendedName>
        <fullName evidence="1">Surface-adhesin protein</fullName>
    </recommendedName>
</protein>
<dbReference type="AlphaFoldDB" id="A0A0M3G8Q8"/>
<feature type="domain" description="Surface-adhesin protein E-like" evidence="3">
    <location>
        <begin position="46"/>
        <end position="149"/>
    </location>
</feature>
<dbReference type="GO" id="GO:0009986">
    <property type="term" value="C:cell surface"/>
    <property type="evidence" value="ECO:0007669"/>
    <property type="project" value="UniProtKB-UniRule"/>
</dbReference>
<proteinExistence type="predicted"/>
<dbReference type="Pfam" id="PF16747">
    <property type="entry name" value="Adhesin_E"/>
    <property type="match status" value="1"/>
</dbReference>
<evidence type="ECO:0000313" key="4">
    <source>
        <dbReference type="EMBL" id="KKZ59458.1"/>
    </source>
</evidence>
<dbReference type="PROSITE" id="PS51257">
    <property type="entry name" value="PROKAR_LIPOPROTEIN"/>
    <property type="match status" value="1"/>
</dbReference>
<comment type="function">
    <text evidence="1">Acts as a multifunctional adhesin involved in direct interactions with host epithelial cells and host proteins.</text>
</comment>
<dbReference type="Proteomes" id="UP000034750">
    <property type="component" value="Unassembled WGS sequence"/>
</dbReference>
<evidence type="ECO:0000256" key="2">
    <source>
        <dbReference type="SAM" id="SignalP"/>
    </source>
</evidence>
<accession>A0A0M3G8Q8</accession>
<evidence type="ECO:0000313" key="5">
    <source>
        <dbReference type="Proteomes" id="UP000034750"/>
    </source>
</evidence>
<keyword evidence="1" id="KW-0998">Cell outer membrane</keyword>
<feature type="signal peptide" evidence="2">
    <location>
        <begin position="1"/>
        <end position="23"/>
    </location>
</feature>
<dbReference type="InterPro" id="IPR043088">
    <property type="entry name" value="Adhesin_E"/>
</dbReference>
<keyword evidence="1" id="KW-0843">Virulence</keyword>
<name>A0A0M3G8Q8_HAEHA</name>
<dbReference type="PIRSF" id="PIRSF012320">
    <property type="entry name" value="Prplsmic_HI0178_prd"/>
    <property type="match status" value="1"/>
</dbReference>
<evidence type="ECO:0000256" key="1">
    <source>
        <dbReference type="PIRNR" id="PIRNR012320"/>
    </source>
</evidence>
<dbReference type="InterPro" id="IPR016595">
    <property type="entry name" value="Adhesin_E_Pasteurellaceae"/>
</dbReference>
<keyword evidence="2" id="KW-0732">Signal</keyword>
<sequence>MKKIILTLSLGLLTACSAQTQKAEQNNVKLTPPTDVRSGYVRLVKNVNYYIDSESIWVDNQEPQIVHFDAVVNLDKGLYVYPEPKRYARSVRQYKILNCANYHLTQVRTDFYDEFWGQGLRAAPKKQKKHTLSLTPDTTLYNAAQIICANYGRAQSSE</sequence>
<dbReference type="GO" id="GO:0009279">
    <property type="term" value="C:cell outer membrane"/>
    <property type="evidence" value="ECO:0007669"/>
    <property type="project" value="UniProtKB-UniRule"/>
</dbReference>
<comment type="caution">
    <text evidence="4">The sequence shown here is derived from an EMBL/GenBank/DDBJ whole genome shotgun (WGS) entry which is preliminary data.</text>
</comment>